<sequence length="876" mass="98070">MTSLANNQTNHWQTVQDELRLAISHSGDLRLQVDSLRRENLALHRRIEWFPSQQARAIDKAVSAVTAAVIADSPSRVLQLKDKGVISENVRMLVRDLMSLGIRAKQIKEAIIRVAATAGITVEGNISERTELQIMREGKLLSECQIVNEIRQADSLTLSSDGTHHRHIPHESRHIQLNTIDGKSTARTLGITTAPNHTSDVQAEGWKSIIQSFHDTYNASPLGQHNEADARLFWMKVCGMMTDHAEDQKKLAKVIHEWKLATSREVRTERAVAQAPLPELLLALAEETNAAVARAGGADAWSQLSSEEIETENLRIQQSVANHLGEEAYGALEDTERLVADTFIHGGCCMHKELNAFKGGNTRMTAYWATSSFAGPILLMNRDNEAAAAAGASTARTRALEVSCGRGVKIAELGGSAFRHKHDKKGQQDSARYFFELSLLGKLLTFPDTSNARFRSYGDAASVLVAYLHLFRKLLELIRDKKDSGQLNHLEENIYRGLHDYPTLAELCVLSLYSQAVGHPYMRMVRSPERPNYLTLVDFHRHLLQHIQKLVDDPDLLLSPSALPESATLDGQPWDSPDAIAGIRNLQTNLPYLHPLLVEFLRGALDTWKRFTIEFAPGGIIERLTESQQNLAAMPKNNDRNEGGLGFYRGEKRKAPNMSMDQHNAQVMWGQNNTSTYAQAVPQALLGFVRGLAREREGEGRERKRRREHAEAEESEAAKKRVHREVVQAKKTARFERLKAVHPILRLQDLKKVKVTVVTLDEQLDWHREWVDTAHRNQKEIPTKTKLSNKRRMLRALRSAVRRYNTDSVLRQGAQELLLVAGVVWDEAVYTCDFDEPEEEGAEEDVESEGEGERETGGVCGGGDGGVMDIDGGRRE</sequence>
<evidence type="ECO:0000313" key="2">
    <source>
        <dbReference type="EMBL" id="TBU51131.1"/>
    </source>
</evidence>
<feature type="compositionally biased region" description="Acidic residues" evidence="1">
    <location>
        <begin position="836"/>
        <end position="850"/>
    </location>
</feature>
<feature type="region of interest" description="Disordered" evidence="1">
    <location>
        <begin position="836"/>
        <end position="876"/>
    </location>
</feature>
<feature type="region of interest" description="Disordered" evidence="1">
    <location>
        <begin position="696"/>
        <end position="720"/>
    </location>
</feature>
<dbReference type="AlphaFoldDB" id="A0A4Q9PDU8"/>
<name>A0A4Q9PDU8_9APHY</name>
<organism evidence="2 3">
    <name type="scientific">Dichomitus squalens</name>
    <dbReference type="NCBI Taxonomy" id="114155"/>
    <lineage>
        <taxon>Eukaryota</taxon>
        <taxon>Fungi</taxon>
        <taxon>Dikarya</taxon>
        <taxon>Basidiomycota</taxon>
        <taxon>Agaricomycotina</taxon>
        <taxon>Agaricomycetes</taxon>
        <taxon>Polyporales</taxon>
        <taxon>Polyporaceae</taxon>
        <taxon>Dichomitus</taxon>
    </lineage>
</organism>
<gene>
    <name evidence="2" type="ORF">BD310DRAFT_835246</name>
</gene>
<reference evidence="2 3" key="1">
    <citation type="submission" date="2019-01" db="EMBL/GenBank/DDBJ databases">
        <title>Draft genome sequences of three monokaryotic isolates of the white-rot basidiomycete fungus Dichomitus squalens.</title>
        <authorList>
            <consortium name="DOE Joint Genome Institute"/>
            <person name="Lopez S.C."/>
            <person name="Andreopoulos B."/>
            <person name="Pangilinan J."/>
            <person name="Lipzen A."/>
            <person name="Riley R."/>
            <person name="Ahrendt S."/>
            <person name="Ng V."/>
            <person name="Barry K."/>
            <person name="Daum C."/>
            <person name="Grigoriev I.V."/>
            <person name="Hilden K.S."/>
            <person name="Makela M.R."/>
            <person name="de Vries R.P."/>
        </authorList>
    </citation>
    <scope>NUCLEOTIDE SEQUENCE [LARGE SCALE GENOMIC DNA]</scope>
    <source>
        <strain evidence="2 3">CBS 464.89</strain>
    </source>
</reference>
<accession>A0A4Q9PDU8</accession>
<evidence type="ECO:0000256" key="1">
    <source>
        <dbReference type="SAM" id="MobiDB-lite"/>
    </source>
</evidence>
<keyword evidence="3" id="KW-1185">Reference proteome</keyword>
<evidence type="ECO:0000313" key="3">
    <source>
        <dbReference type="Proteomes" id="UP000292082"/>
    </source>
</evidence>
<dbReference type="Proteomes" id="UP000292082">
    <property type="component" value="Unassembled WGS sequence"/>
</dbReference>
<proteinExistence type="predicted"/>
<dbReference type="EMBL" id="ML145387">
    <property type="protein sequence ID" value="TBU51131.1"/>
    <property type="molecule type" value="Genomic_DNA"/>
</dbReference>
<protein>
    <submittedName>
        <fullName evidence="2">Uncharacterized protein</fullName>
    </submittedName>
</protein>